<feature type="non-terminal residue" evidence="1">
    <location>
        <position position="1"/>
    </location>
</feature>
<dbReference type="Proteomes" id="UP000631114">
    <property type="component" value="Unassembled WGS sequence"/>
</dbReference>
<dbReference type="AlphaFoldDB" id="A0A835IQF2"/>
<sequence>SNGKDGTAKAMVADHISHAVQSTSNLLHLMQQSSPSQACLMKLPKNLVAKTSTIRNTAQVLEQLPQVISSLDAPPEEGLHSEVAIACRLGVEVENVSLVKELAGVTAETCALVLGEPMDIMPDLQWC</sequence>
<reference evidence="1 2" key="1">
    <citation type="submission" date="2020-10" db="EMBL/GenBank/DDBJ databases">
        <title>The Coptis chinensis genome and diversification of protoberbering-type alkaloids.</title>
        <authorList>
            <person name="Wang B."/>
            <person name="Shu S."/>
            <person name="Song C."/>
            <person name="Liu Y."/>
        </authorList>
    </citation>
    <scope>NUCLEOTIDE SEQUENCE [LARGE SCALE GENOMIC DNA]</scope>
    <source>
        <strain evidence="1">HL-2020</strain>
        <tissue evidence="1">Leaf</tissue>
    </source>
</reference>
<comment type="caution">
    <text evidence="1">The sequence shown here is derived from an EMBL/GenBank/DDBJ whole genome shotgun (WGS) entry which is preliminary data.</text>
</comment>
<gene>
    <name evidence="1" type="ORF">IFM89_015825</name>
</gene>
<dbReference type="EMBL" id="JADFTS010000002">
    <property type="protein sequence ID" value="KAF9621003.1"/>
    <property type="molecule type" value="Genomic_DNA"/>
</dbReference>
<dbReference type="OrthoDB" id="1923377at2759"/>
<evidence type="ECO:0000313" key="2">
    <source>
        <dbReference type="Proteomes" id="UP000631114"/>
    </source>
</evidence>
<evidence type="ECO:0000313" key="1">
    <source>
        <dbReference type="EMBL" id="KAF9621003.1"/>
    </source>
</evidence>
<keyword evidence="2" id="KW-1185">Reference proteome</keyword>
<organism evidence="1 2">
    <name type="scientific">Coptis chinensis</name>
    <dbReference type="NCBI Taxonomy" id="261450"/>
    <lineage>
        <taxon>Eukaryota</taxon>
        <taxon>Viridiplantae</taxon>
        <taxon>Streptophyta</taxon>
        <taxon>Embryophyta</taxon>
        <taxon>Tracheophyta</taxon>
        <taxon>Spermatophyta</taxon>
        <taxon>Magnoliopsida</taxon>
        <taxon>Ranunculales</taxon>
        <taxon>Ranunculaceae</taxon>
        <taxon>Coptidoideae</taxon>
        <taxon>Coptis</taxon>
    </lineage>
</organism>
<protein>
    <submittedName>
        <fullName evidence="1">Uncharacterized protein</fullName>
    </submittedName>
</protein>
<name>A0A835IQF2_9MAGN</name>
<accession>A0A835IQF2</accession>
<proteinExistence type="predicted"/>